<protein>
    <submittedName>
        <fullName evidence="1">Uncharacterized protein</fullName>
    </submittedName>
</protein>
<dbReference type="AlphaFoldDB" id="A0A0L0FRD2"/>
<reference evidence="1 2" key="1">
    <citation type="submission" date="2011-02" db="EMBL/GenBank/DDBJ databases">
        <title>The Genome Sequence of Sphaeroforma arctica JP610.</title>
        <authorList>
            <consortium name="The Broad Institute Genome Sequencing Platform"/>
            <person name="Russ C."/>
            <person name="Cuomo C."/>
            <person name="Young S.K."/>
            <person name="Zeng Q."/>
            <person name="Gargeya S."/>
            <person name="Alvarado L."/>
            <person name="Berlin A."/>
            <person name="Chapman S.B."/>
            <person name="Chen Z."/>
            <person name="Freedman E."/>
            <person name="Gellesch M."/>
            <person name="Goldberg J."/>
            <person name="Griggs A."/>
            <person name="Gujja S."/>
            <person name="Heilman E."/>
            <person name="Heiman D."/>
            <person name="Howarth C."/>
            <person name="Mehta T."/>
            <person name="Neiman D."/>
            <person name="Pearson M."/>
            <person name="Roberts A."/>
            <person name="Saif S."/>
            <person name="Shea T."/>
            <person name="Shenoy N."/>
            <person name="Sisk P."/>
            <person name="Stolte C."/>
            <person name="Sykes S."/>
            <person name="White J."/>
            <person name="Yandava C."/>
            <person name="Burger G."/>
            <person name="Gray M.W."/>
            <person name="Holland P.W.H."/>
            <person name="King N."/>
            <person name="Lang F.B.F."/>
            <person name="Roger A.J."/>
            <person name="Ruiz-Trillo I."/>
            <person name="Haas B."/>
            <person name="Nusbaum C."/>
            <person name="Birren B."/>
        </authorList>
    </citation>
    <scope>NUCLEOTIDE SEQUENCE [LARGE SCALE GENOMIC DNA]</scope>
    <source>
        <strain evidence="1 2">JP610</strain>
    </source>
</reference>
<keyword evidence="2" id="KW-1185">Reference proteome</keyword>
<organism evidence="1 2">
    <name type="scientific">Sphaeroforma arctica JP610</name>
    <dbReference type="NCBI Taxonomy" id="667725"/>
    <lineage>
        <taxon>Eukaryota</taxon>
        <taxon>Ichthyosporea</taxon>
        <taxon>Ichthyophonida</taxon>
        <taxon>Sphaeroforma</taxon>
    </lineage>
</organism>
<accession>A0A0L0FRD2</accession>
<dbReference type="EMBL" id="KQ242317">
    <property type="protein sequence ID" value="KNC79382.1"/>
    <property type="molecule type" value="Genomic_DNA"/>
</dbReference>
<sequence>MSMRRTTRNFVSDRWLPYVDIQVQKWLNDLVVMMRTTTTTVNLLPIAVPTFDNEGKVKKLRARFDRRAVNALLPRDQFLVSKDNETISLRVGSITHH</sequence>
<name>A0A0L0FRD2_9EUKA</name>
<dbReference type="Proteomes" id="UP000054560">
    <property type="component" value="Unassembled WGS sequence"/>
</dbReference>
<dbReference type="eggNOG" id="ENOG502SZN7">
    <property type="taxonomic scope" value="Eukaryota"/>
</dbReference>
<proteinExistence type="predicted"/>
<evidence type="ECO:0000313" key="1">
    <source>
        <dbReference type="EMBL" id="KNC79382.1"/>
    </source>
</evidence>
<dbReference type="GeneID" id="25908732"/>
<dbReference type="RefSeq" id="XP_014153284.1">
    <property type="nucleotide sequence ID" value="XM_014297809.1"/>
</dbReference>
<evidence type="ECO:0000313" key="2">
    <source>
        <dbReference type="Proteomes" id="UP000054560"/>
    </source>
</evidence>
<gene>
    <name evidence="1" type="ORF">SARC_08228</name>
</gene>